<comment type="caution">
    <text evidence="1">The sequence shown here is derived from an EMBL/GenBank/DDBJ whole genome shotgun (WGS) entry which is preliminary data.</text>
</comment>
<dbReference type="Proteomes" id="UP000073492">
    <property type="component" value="Unassembled WGS sequence"/>
</dbReference>
<gene>
    <name evidence="1" type="ORF">AC579_8938</name>
</gene>
<evidence type="ECO:0000313" key="1">
    <source>
        <dbReference type="EMBL" id="KXS98791.1"/>
    </source>
</evidence>
<keyword evidence="2" id="KW-1185">Reference proteome</keyword>
<name>A0A139H8M3_9PEZI</name>
<organism evidence="1 2">
    <name type="scientific">Pseudocercospora musae</name>
    <dbReference type="NCBI Taxonomy" id="113226"/>
    <lineage>
        <taxon>Eukaryota</taxon>
        <taxon>Fungi</taxon>
        <taxon>Dikarya</taxon>
        <taxon>Ascomycota</taxon>
        <taxon>Pezizomycotina</taxon>
        <taxon>Dothideomycetes</taxon>
        <taxon>Dothideomycetidae</taxon>
        <taxon>Mycosphaerellales</taxon>
        <taxon>Mycosphaerellaceae</taxon>
        <taxon>Pseudocercospora</taxon>
    </lineage>
</organism>
<dbReference type="EMBL" id="LFZO01000733">
    <property type="protein sequence ID" value="KXS98791.1"/>
    <property type="molecule type" value="Genomic_DNA"/>
</dbReference>
<proteinExistence type="predicted"/>
<evidence type="ECO:0000313" key="2">
    <source>
        <dbReference type="Proteomes" id="UP000073492"/>
    </source>
</evidence>
<dbReference type="AlphaFoldDB" id="A0A139H8M3"/>
<protein>
    <submittedName>
        <fullName evidence="1">Uncharacterized protein</fullName>
    </submittedName>
</protein>
<reference evidence="1 2" key="1">
    <citation type="submission" date="2015-07" db="EMBL/GenBank/DDBJ databases">
        <title>Comparative genomics of the Sigatoka disease complex on banana suggests a link between parallel evolutionary changes in Pseudocercospora fijiensis and Pseudocercospora eumusae and increased virulence on the banana host.</title>
        <authorList>
            <person name="Chang T.-C."/>
            <person name="Salvucci A."/>
            <person name="Crous P.W."/>
            <person name="Stergiopoulos I."/>
        </authorList>
    </citation>
    <scope>NUCLEOTIDE SEQUENCE [LARGE SCALE GENOMIC DNA]</scope>
    <source>
        <strain evidence="1 2">CBS 116634</strain>
    </source>
</reference>
<accession>A0A139H8M3</accession>
<sequence>MVSEKELAATGTLPTIRSAHVKLSRVKDETIHASHVLVRRAAILLQMPQKAELVVLDKWRWRGAFDLMRQDGRASAGTAYERPADQALKKYLSLHDNIFPSCMSGVKCCEAVQVSAACYVIAFDKMRSEASWYKLPGTDRVPSCSYCFKVQAAHKLTREWSVRRRIVAQDVV</sequence>